<dbReference type="Pfam" id="PF01926">
    <property type="entry name" value="MMR_HSR1"/>
    <property type="match status" value="1"/>
</dbReference>
<keyword evidence="12" id="KW-1185">Reference proteome</keyword>
<dbReference type="SUPFAM" id="SSF52540">
    <property type="entry name" value="P-loop containing nucleoside triphosphate hydrolases"/>
    <property type="match status" value="1"/>
</dbReference>
<reference evidence="11 12" key="1">
    <citation type="journal article" date="2009" name="Stand. Genomic Sci.">
        <title>Complete genome sequence of Desulfotomaculum acetoxidans type strain (5575).</title>
        <authorList>
            <person name="Spring S."/>
            <person name="Lapidus A."/>
            <person name="Schroder M."/>
            <person name="Gleim D."/>
            <person name="Sims D."/>
            <person name="Meincke L."/>
            <person name="Glavina Del Rio T."/>
            <person name="Tice H."/>
            <person name="Copeland A."/>
            <person name="Cheng J.F."/>
            <person name="Lucas S."/>
            <person name="Chen F."/>
            <person name="Nolan M."/>
            <person name="Bruce D."/>
            <person name="Goodwin L."/>
            <person name="Pitluck S."/>
            <person name="Ivanova N."/>
            <person name="Mavromatis K."/>
            <person name="Mikhailova N."/>
            <person name="Pati A."/>
            <person name="Chen A."/>
            <person name="Palaniappan K."/>
            <person name="Land M."/>
            <person name="Hauser L."/>
            <person name="Chang Y.J."/>
            <person name="Jeffries C.D."/>
            <person name="Chain P."/>
            <person name="Saunders E."/>
            <person name="Brettin T."/>
            <person name="Detter J.C."/>
            <person name="Goker M."/>
            <person name="Bristow J."/>
            <person name="Eisen J.A."/>
            <person name="Markowitz V."/>
            <person name="Hugenholtz P."/>
            <person name="Kyrpides N.C."/>
            <person name="Klenk H.P."/>
            <person name="Han C."/>
        </authorList>
    </citation>
    <scope>NUCLEOTIDE SEQUENCE [LARGE SCALE GENOMIC DNA]</scope>
    <source>
        <strain evidence="12">ATCC 49208 / DSM 771 / VKM B-1644</strain>
    </source>
</reference>
<dbReference type="InterPro" id="IPR042108">
    <property type="entry name" value="GTPase_HflX_N_sf"/>
</dbReference>
<dbReference type="Gene3D" id="3.40.50.300">
    <property type="entry name" value="P-loop containing nucleotide triphosphate hydrolases"/>
    <property type="match status" value="1"/>
</dbReference>
<gene>
    <name evidence="6" type="primary">hflX</name>
    <name evidence="11" type="ordered locus">Dtox_3611</name>
</gene>
<dbReference type="PANTHER" id="PTHR10229:SF0">
    <property type="entry name" value="GTP-BINDING PROTEIN 6-RELATED"/>
    <property type="match status" value="1"/>
</dbReference>
<sequence length="414" mass="45966">MENLEKVILVGIELPGMSSEQVEESMNELAALADTAGAEAVDSFIQRRNRPDSKYFIGKGKAEETSQRCRELEAQLVIFDHELSPSQIRNLIDLMEVRVLDRTQLILDIFAQRASTKEGKLQVELAQLKYLLPRLTGQGKFLSRLGGGIGTRGPGETKLETDRRRLRERIVDIQAELEEVKKHRALLRKGRKQVPVVSLVGYTNAGKSTLLNKLTGSDVLVEDKLFATLDPTTRQVILPNNDEILVTDTVGFIQNLPHHLVAAFRATLEEVIEADLLLHVVDSTHPNCFEQYKAVQSVLSSLEVENKPSILVLNKADGLPKPDLNLWINIAGTPVTAISALTGEGLPGLLETIAKNLAYRRVRTTFLIPYAKGYLLSQVHEQGLVLSEEHGNDGVRVEVEIERVWAERIAAGLK</sequence>
<keyword evidence="9" id="KW-0175">Coiled coil</keyword>
<dbReference type="RefSeq" id="WP_015759010.1">
    <property type="nucleotide sequence ID" value="NC_013216.1"/>
</dbReference>
<protein>
    <recommendedName>
        <fullName evidence="6">GTPase HflX</fullName>
    </recommendedName>
    <alternativeName>
        <fullName evidence="6">GTP-binding protein HflX</fullName>
    </alternativeName>
</protein>
<evidence type="ECO:0000256" key="1">
    <source>
        <dbReference type="ARBA" id="ARBA00022490"/>
    </source>
</evidence>
<proteinExistence type="inferred from homology"/>
<dbReference type="Pfam" id="PF13167">
    <property type="entry name" value="GTP-bdg_N"/>
    <property type="match status" value="1"/>
</dbReference>
<evidence type="ECO:0000256" key="3">
    <source>
        <dbReference type="ARBA" id="ARBA00022741"/>
    </source>
</evidence>
<dbReference type="InterPro" id="IPR016496">
    <property type="entry name" value="GTPase_HflX"/>
</dbReference>
<dbReference type="EMBL" id="CP001720">
    <property type="protein sequence ID" value="ACV64323.1"/>
    <property type="molecule type" value="Genomic_DNA"/>
</dbReference>
<feature type="domain" description="Hflx-type G" evidence="10">
    <location>
        <begin position="195"/>
        <end position="361"/>
    </location>
</feature>
<name>C8VW36_DESAS</name>
<dbReference type="PRINTS" id="PR00326">
    <property type="entry name" value="GTP1OBG"/>
</dbReference>
<dbReference type="PANTHER" id="PTHR10229">
    <property type="entry name" value="GTP-BINDING PROTEIN HFLX"/>
    <property type="match status" value="1"/>
</dbReference>
<dbReference type="Gene3D" id="3.40.50.11060">
    <property type="entry name" value="GTPase HflX, N-terminal domain"/>
    <property type="match status" value="1"/>
</dbReference>
<keyword evidence="1 6" id="KW-0963">Cytoplasm</keyword>
<feature type="binding site" evidence="7">
    <location>
        <begin position="339"/>
        <end position="341"/>
    </location>
    <ligand>
        <name>GTP</name>
        <dbReference type="ChEBI" id="CHEBI:37565"/>
    </ligand>
</feature>
<dbReference type="FunFam" id="3.40.50.11060:FF:000001">
    <property type="entry name" value="GTPase HflX"/>
    <property type="match status" value="1"/>
</dbReference>
<feature type="coiled-coil region" evidence="9">
    <location>
        <begin position="156"/>
        <end position="183"/>
    </location>
</feature>
<comment type="function">
    <text evidence="6">GTPase that associates with the 50S ribosomal subunit and may have a role during protein synthesis or ribosome biogenesis.</text>
</comment>
<feature type="binding site" evidence="7">
    <location>
        <begin position="314"/>
        <end position="317"/>
    </location>
    <ligand>
        <name>GTP</name>
        <dbReference type="ChEBI" id="CHEBI:37565"/>
    </ligand>
</feature>
<feature type="binding site" evidence="8">
    <location>
        <position position="228"/>
    </location>
    <ligand>
        <name>Mg(2+)</name>
        <dbReference type="ChEBI" id="CHEBI:18420"/>
    </ligand>
</feature>
<evidence type="ECO:0000256" key="6">
    <source>
        <dbReference type="HAMAP-Rule" id="MF_00900"/>
    </source>
</evidence>
<dbReference type="PIRSF" id="PIRSF006809">
    <property type="entry name" value="GTP-binding_hflX_prd"/>
    <property type="match status" value="1"/>
</dbReference>
<dbReference type="PROSITE" id="PS51705">
    <property type="entry name" value="G_HFLX"/>
    <property type="match status" value="1"/>
</dbReference>
<evidence type="ECO:0000256" key="9">
    <source>
        <dbReference type="SAM" id="Coils"/>
    </source>
</evidence>
<comment type="similarity">
    <text evidence="6">Belongs to the TRAFAC class OBG-HflX-like GTPase superfamily. HflX GTPase family.</text>
</comment>
<dbReference type="OrthoDB" id="9812272at2"/>
<dbReference type="HOGENOM" id="CLU_019597_1_0_9"/>
<comment type="subunit">
    <text evidence="6">Monomer. Associates with the 50S ribosomal subunit.</text>
</comment>
<accession>C8VW36</accession>
<feature type="binding site" evidence="7">
    <location>
        <begin position="226"/>
        <end position="230"/>
    </location>
    <ligand>
        <name>GTP</name>
        <dbReference type="ChEBI" id="CHEBI:37565"/>
    </ligand>
</feature>
<evidence type="ECO:0000256" key="4">
    <source>
        <dbReference type="ARBA" id="ARBA00022842"/>
    </source>
</evidence>
<dbReference type="STRING" id="485916.Dtox_3611"/>
<evidence type="ECO:0000256" key="5">
    <source>
        <dbReference type="ARBA" id="ARBA00023134"/>
    </source>
</evidence>
<evidence type="ECO:0000313" key="11">
    <source>
        <dbReference type="EMBL" id="ACV64323.1"/>
    </source>
</evidence>
<evidence type="ECO:0000313" key="12">
    <source>
        <dbReference type="Proteomes" id="UP000002217"/>
    </source>
</evidence>
<evidence type="ECO:0000256" key="8">
    <source>
        <dbReference type="PIRSR" id="PIRSR006809-2"/>
    </source>
</evidence>
<dbReference type="InterPro" id="IPR006073">
    <property type="entry name" value="GTP-bd"/>
</dbReference>
<dbReference type="GO" id="GO:0003924">
    <property type="term" value="F:GTPase activity"/>
    <property type="evidence" value="ECO:0007669"/>
    <property type="project" value="UniProtKB-UniRule"/>
</dbReference>
<dbReference type="Gene3D" id="6.10.250.2860">
    <property type="match status" value="1"/>
</dbReference>
<dbReference type="InterPro" id="IPR045498">
    <property type="entry name" value="HflX_C"/>
</dbReference>
<dbReference type="eggNOG" id="COG2262">
    <property type="taxonomic scope" value="Bacteria"/>
</dbReference>
<dbReference type="Pfam" id="PF19275">
    <property type="entry name" value="HflX_C"/>
    <property type="match status" value="1"/>
</dbReference>
<evidence type="ECO:0000259" key="10">
    <source>
        <dbReference type="PROSITE" id="PS51705"/>
    </source>
</evidence>
<evidence type="ECO:0000256" key="2">
    <source>
        <dbReference type="ARBA" id="ARBA00022723"/>
    </source>
</evidence>
<comment type="subcellular location">
    <subcellularLocation>
        <location evidence="6">Cytoplasm</location>
    </subcellularLocation>
    <text evidence="6">May associate with membranes.</text>
</comment>
<dbReference type="GO" id="GO:0005737">
    <property type="term" value="C:cytoplasm"/>
    <property type="evidence" value="ECO:0007669"/>
    <property type="project" value="UniProtKB-SubCell"/>
</dbReference>
<dbReference type="CDD" id="cd01878">
    <property type="entry name" value="HflX"/>
    <property type="match status" value="1"/>
</dbReference>
<keyword evidence="3 6" id="KW-0547">Nucleotide-binding</keyword>
<dbReference type="GO" id="GO:0005525">
    <property type="term" value="F:GTP binding"/>
    <property type="evidence" value="ECO:0007669"/>
    <property type="project" value="UniProtKB-UniRule"/>
</dbReference>
<feature type="binding site" evidence="7">
    <location>
        <begin position="248"/>
        <end position="251"/>
    </location>
    <ligand>
        <name>GTP</name>
        <dbReference type="ChEBI" id="CHEBI:37565"/>
    </ligand>
</feature>
<dbReference type="Pfam" id="PF16360">
    <property type="entry name" value="GTP-bdg_M"/>
    <property type="match status" value="1"/>
</dbReference>
<dbReference type="KEGG" id="dae:Dtox_3611"/>
<dbReference type="AlphaFoldDB" id="C8VW36"/>
<dbReference type="GO" id="GO:0046872">
    <property type="term" value="F:metal ion binding"/>
    <property type="evidence" value="ECO:0007669"/>
    <property type="project" value="UniProtKB-KW"/>
</dbReference>
<feature type="binding site" evidence="7">
    <location>
        <begin position="201"/>
        <end position="208"/>
    </location>
    <ligand>
        <name>GTP</name>
        <dbReference type="ChEBI" id="CHEBI:37565"/>
    </ligand>
</feature>
<dbReference type="GO" id="GO:0043022">
    <property type="term" value="F:ribosome binding"/>
    <property type="evidence" value="ECO:0007669"/>
    <property type="project" value="TreeGrafter"/>
</dbReference>
<feature type="binding site" evidence="8">
    <location>
        <position position="208"/>
    </location>
    <ligand>
        <name>Mg(2+)</name>
        <dbReference type="ChEBI" id="CHEBI:18420"/>
    </ligand>
</feature>
<dbReference type="HAMAP" id="MF_00900">
    <property type="entry name" value="GTPase_HflX"/>
    <property type="match status" value="1"/>
</dbReference>
<dbReference type="InterPro" id="IPR030394">
    <property type="entry name" value="G_HFLX_dom"/>
</dbReference>
<dbReference type="InterPro" id="IPR027417">
    <property type="entry name" value="P-loop_NTPase"/>
</dbReference>
<organism evidence="11 12">
    <name type="scientific">Desulfofarcimen acetoxidans (strain ATCC 49208 / DSM 771 / KCTC 5769 / VKM B-1644 / 5575)</name>
    <name type="common">Desulfotomaculum acetoxidans</name>
    <dbReference type="NCBI Taxonomy" id="485916"/>
    <lineage>
        <taxon>Bacteria</taxon>
        <taxon>Bacillati</taxon>
        <taxon>Bacillota</taxon>
        <taxon>Clostridia</taxon>
        <taxon>Eubacteriales</taxon>
        <taxon>Peptococcaceae</taxon>
        <taxon>Desulfofarcimen</taxon>
    </lineage>
</organism>
<comment type="cofactor">
    <cofactor evidence="8">
        <name>Mg(2+)</name>
        <dbReference type="ChEBI" id="CHEBI:18420"/>
    </cofactor>
</comment>
<dbReference type="InterPro" id="IPR025121">
    <property type="entry name" value="GTPase_HflX_N"/>
</dbReference>
<keyword evidence="2 8" id="KW-0479">Metal-binding</keyword>
<keyword evidence="4 8" id="KW-0460">Magnesium</keyword>
<keyword evidence="5 6" id="KW-0342">GTP-binding</keyword>
<dbReference type="Proteomes" id="UP000002217">
    <property type="component" value="Chromosome"/>
</dbReference>
<evidence type="ECO:0000256" key="7">
    <source>
        <dbReference type="PIRSR" id="PIRSR006809-1"/>
    </source>
</evidence>
<dbReference type="NCBIfam" id="TIGR03156">
    <property type="entry name" value="GTP_HflX"/>
    <property type="match status" value="1"/>
</dbReference>
<dbReference type="InterPro" id="IPR032305">
    <property type="entry name" value="GTP-bd_M"/>
</dbReference>